<evidence type="ECO:0000259" key="6">
    <source>
        <dbReference type="Pfam" id="PF06271"/>
    </source>
</evidence>
<evidence type="ECO:0000313" key="8">
    <source>
        <dbReference type="Proteomes" id="UP000076715"/>
    </source>
</evidence>
<feature type="domain" description="RDD" evidence="6">
    <location>
        <begin position="23"/>
        <end position="187"/>
    </location>
</feature>
<dbReference type="EMBL" id="LQRT01000013">
    <property type="protein sequence ID" value="KZS40322.1"/>
    <property type="molecule type" value="Genomic_DNA"/>
</dbReference>
<evidence type="ECO:0000256" key="3">
    <source>
        <dbReference type="ARBA" id="ARBA00022989"/>
    </source>
</evidence>
<evidence type="ECO:0000256" key="5">
    <source>
        <dbReference type="SAM" id="Phobius"/>
    </source>
</evidence>
<reference evidence="7 8" key="1">
    <citation type="submission" date="2016-01" db="EMBL/GenBank/DDBJ databases">
        <title>The draft genome sequence of Aquimarina sp. RZW4-3-2.</title>
        <authorList>
            <person name="Wang Y."/>
        </authorList>
    </citation>
    <scope>NUCLEOTIDE SEQUENCE [LARGE SCALE GENOMIC DNA]</scope>
    <source>
        <strain evidence="7 8">RZW4-3-2</strain>
    </source>
</reference>
<accession>A0A163A7J7</accession>
<keyword evidence="2 5" id="KW-0812">Transmembrane</keyword>
<feature type="transmembrane region" description="Helical" evidence="5">
    <location>
        <begin position="138"/>
        <end position="156"/>
    </location>
</feature>
<dbReference type="Pfam" id="PF06271">
    <property type="entry name" value="RDD"/>
    <property type="match status" value="1"/>
</dbReference>
<evidence type="ECO:0000256" key="4">
    <source>
        <dbReference type="ARBA" id="ARBA00023136"/>
    </source>
</evidence>
<protein>
    <recommendedName>
        <fullName evidence="6">RDD domain-containing protein</fullName>
    </recommendedName>
</protein>
<comment type="subcellular location">
    <subcellularLocation>
        <location evidence="1">Membrane</location>
        <topology evidence="1">Multi-pass membrane protein</topology>
    </subcellularLocation>
</comment>
<dbReference type="GO" id="GO:0016020">
    <property type="term" value="C:membrane"/>
    <property type="evidence" value="ECO:0007669"/>
    <property type="project" value="UniProtKB-SubCell"/>
</dbReference>
<sequence>MKITNEKYKNLKLAIEEERAENFIIDFILSSVLGLIVSFLTFQNLVFAFFVYTILRFLYYFCFELLLGRTPGKYQTQTKVVRMNNKKPTITQLIIRNSSRFVSIFSGVSDHERAIHDNLSGTFVIKDKTLKKIDFKRPITILFNFSLVGFSIYIIGTQPELNTFDIILVITLSLIFISSLYLLFKNGKL</sequence>
<name>A0A163A7J7_9FLAO</name>
<gene>
    <name evidence="7" type="ORF">AWE51_05025</name>
</gene>
<organism evidence="7 8">
    <name type="scientific">Aquimarina aggregata</name>
    <dbReference type="NCBI Taxonomy" id="1642818"/>
    <lineage>
        <taxon>Bacteria</taxon>
        <taxon>Pseudomonadati</taxon>
        <taxon>Bacteroidota</taxon>
        <taxon>Flavobacteriia</taxon>
        <taxon>Flavobacteriales</taxon>
        <taxon>Flavobacteriaceae</taxon>
        <taxon>Aquimarina</taxon>
    </lineage>
</organism>
<comment type="caution">
    <text evidence="7">The sequence shown here is derived from an EMBL/GenBank/DDBJ whole genome shotgun (WGS) entry which is preliminary data.</text>
</comment>
<keyword evidence="8" id="KW-1185">Reference proteome</keyword>
<feature type="transmembrane region" description="Helical" evidence="5">
    <location>
        <begin position="162"/>
        <end position="184"/>
    </location>
</feature>
<proteinExistence type="predicted"/>
<evidence type="ECO:0000256" key="1">
    <source>
        <dbReference type="ARBA" id="ARBA00004141"/>
    </source>
</evidence>
<dbReference type="InterPro" id="IPR010432">
    <property type="entry name" value="RDD"/>
</dbReference>
<feature type="transmembrane region" description="Helical" evidence="5">
    <location>
        <begin position="46"/>
        <end position="67"/>
    </location>
</feature>
<dbReference type="RefSeq" id="WP_066313796.1">
    <property type="nucleotide sequence ID" value="NZ_LQRT01000013.1"/>
</dbReference>
<keyword evidence="4 5" id="KW-0472">Membrane</keyword>
<keyword evidence="3 5" id="KW-1133">Transmembrane helix</keyword>
<dbReference type="STRING" id="1642818.AWE51_05025"/>
<evidence type="ECO:0000313" key="7">
    <source>
        <dbReference type="EMBL" id="KZS40322.1"/>
    </source>
</evidence>
<dbReference type="Proteomes" id="UP000076715">
    <property type="component" value="Unassembled WGS sequence"/>
</dbReference>
<feature type="transmembrane region" description="Helical" evidence="5">
    <location>
        <begin position="20"/>
        <end position="40"/>
    </location>
</feature>
<dbReference type="AlphaFoldDB" id="A0A163A7J7"/>
<dbReference type="OrthoDB" id="762068at2"/>
<evidence type="ECO:0000256" key="2">
    <source>
        <dbReference type="ARBA" id="ARBA00022692"/>
    </source>
</evidence>